<dbReference type="Gene3D" id="3.40.50.1000">
    <property type="entry name" value="HAD superfamily/HAD-like"/>
    <property type="match status" value="1"/>
</dbReference>
<dbReference type="Proteomes" id="UP000294299">
    <property type="component" value="Chromosome NFRAN"/>
</dbReference>
<keyword evidence="10" id="KW-1185">Reference proteome</keyword>
<evidence type="ECO:0000256" key="1">
    <source>
        <dbReference type="ARBA" id="ARBA00001946"/>
    </source>
</evidence>
<organism evidence="9 10">
    <name type="scientific">Candidatus Nitrosocosmicus franklandianus</name>
    <dbReference type="NCBI Taxonomy" id="1798806"/>
    <lineage>
        <taxon>Archaea</taxon>
        <taxon>Nitrososphaerota</taxon>
        <taxon>Nitrososphaeria</taxon>
        <taxon>Nitrososphaerales</taxon>
        <taxon>Nitrososphaeraceae</taxon>
        <taxon>Candidatus Nitrosocosmicus</taxon>
    </lineage>
</organism>
<comment type="cofactor">
    <cofactor evidence="1">
        <name>Mg(2+)</name>
        <dbReference type="ChEBI" id="CHEBI:18420"/>
    </cofactor>
</comment>
<dbReference type="GO" id="GO:0005737">
    <property type="term" value="C:cytoplasm"/>
    <property type="evidence" value="ECO:0007669"/>
    <property type="project" value="TreeGrafter"/>
</dbReference>
<keyword evidence="4" id="KW-0028">Amino-acid biosynthesis</keyword>
<dbReference type="InterPro" id="IPR036412">
    <property type="entry name" value="HAD-like_sf"/>
</dbReference>
<evidence type="ECO:0000256" key="5">
    <source>
        <dbReference type="ARBA" id="ARBA00022723"/>
    </source>
</evidence>
<dbReference type="PANTHER" id="PTHR43344">
    <property type="entry name" value="PHOSPHOSERINE PHOSPHATASE"/>
    <property type="match status" value="1"/>
</dbReference>
<dbReference type="PANTHER" id="PTHR43344:SF2">
    <property type="entry name" value="PHOSPHOSERINE PHOSPHATASE"/>
    <property type="match status" value="1"/>
</dbReference>
<evidence type="ECO:0000313" key="9">
    <source>
        <dbReference type="EMBL" id="VFJ12670.1"/>
    </source>
</evidence>
<name>A0A484I7E7_9ARCH</name>
<gene>
    <name evidence="9" type="primary">serB</name>
    <name evidence="9" type="ORF">NFRAN_0349</name>
</gene>
<dbReference type="InterPro" id="IPR050582">
    <property type="entry name" value="HAD-like_SerB"/>
</dbReference>
<proteinExistence type="predicted"/>
<keyword evidence="8" id="KW-0718">Serine biosynthesis</keyword>
<accession>A0A484I7E7</accession>
<reference evidence="9 10" key="1">
    <citation type="submission" date="2019-02" db="EMBL/GenBank/DDBJ databases">
        <authorList>
            <person name="Lehtovirta-Morley E L."/>
        </authorList>
    </citation>
    <scope>NUCLEOTIDE SEQUENCE [LARGE SCALE GENOMIC DNA]</scope>
    <source>
        <strain evidence="9">NFRAN1</strain>
    </source>
</reference>
<dbReference type="NCBIfam" id="TIGR01488">
    <property type="entry name" value="HAD-SF-IB"/>
    <property type="match status" value="1"/>
</dbReference>
<evidence type="ECO:0000256" key="4">
    <source>
        <dbReference type="ARBA" id="ARBA00022605"/>
    </source>
</evidence>
<dbReference type="RefSeq" id="WP_134482753.1">
    <property type="nucleotide sequence ID" value="NZ_LR216287.1"/>
</dbReference>
<dbReference type="Pfam" id="PF00702">
    <property type="entry name" value="Hydrolase"/>
    <property type="match status" value="1"/>
</dbReference>
<evidence type="ECO:0000256" key="7">
    <source>
        <dbReference type="ARBA" id="ARBA00022842"/>
    </source>
</evidence>
<keyword evidence="5" id="KW-0479">Metal-binding</keyword>
<evidence type="ECO:0000256" key="8">
    <source>
        <dbReference type="ARBA" id="ARBA00023299"/>
    </source>
</evidence>
<comment type="pathway">
    <text evidence="2">Amino-acid biosynthesis; L-serine biosynthesis; L-serine from 3-phospho-D-glycerate: step 3/3.</text>
</comment>
<keyword evidence="7" id="KW-0460">Magnesium</keyword>
<keyword evidence="6 9" id="KW-0378">Hydrolase</keyword>
<dbReference type="InterPro" id="IPR023214">
    <property type="entry name" value="HAD_sf"/>
</dbReference>
<dbReference type="EMBL" id="LR216287">
    <property type="protein sequence ID" value="VFJ12670.1"/>
    <property type="molecule type" value="Genomic_DNA"/>
</dbReference>
<dbReference type="AlphaFoldDB" id="A0A484I7E7"/>
<dbReference type="GeneID" id="39419900"/>
<evidence type="ECO:0000313" key="10">
    <source>
        <dbReference type="Proteomes" id="UP000294299"/>
    </source>
</evidence>
<sequence>MTNRPKLVVFDMDGTLINGRLIEVISKKYGIFDKVIAIQSDKTLQGYRKTELIASLLKGVRASEIVEAIDSIPFMNNADKIVSWFKRNGYVTGIITDSYTIAANVIASKLDTDFFAANELILKDGIVTGEVKMPLGWEKINCSCKISICKRYHLNHYSNKYGVSNEDTIAIGDTRGDICMIKQAGLGIAFMPKDPDIIKQSRNIISNPDLNEILNYM</sequence>
<dbReference type="KEGG" id="nfn:NFRAN_0349"/>
<dbReference type="SUPFAM" id="SSF56784">
    <property type="entry name" value="HAD-like"/>
    <property type="match status" value="1"/>
</dbReference>
<dbReference type="EC" id="3.1.3.3" evidence="3"/>
<evidence type="ECO:0000256" key="6">
    <source>
        <dbReference type="ARBA" id="ARBA00022801"/>
    </source>
</evidence>
<dbReference type="OrthoDB" id="10041at2157"/>
<evidence type="ECO:0000256" key="3">
    <source>
        <dbReference type="ARBA" id="ARBA00012640"/>
    </source>
</evidence>
<evidence type="ECO:0000256" key="2">
    <source>
        <dbReference type="ARBA" id="ARBA00005135"/>
    </source>
</evidence>
<dbReference type="GO" id="GO:0000287">
    <property type="term" value="F:magnesium ion binding"/>
    <property type="evidence" value="ECO:0007669"/>
    <property type="project" value="TreeGrafter"/>
</dbReference>
<dbReference type="GO" id="GO:0036424">
    <property type="term" value="F:L-phosphoserine phosphatase activity"/>
    <property type="evidence" value="ECO:0007669"/>
    <property type="project" value="TreeGrafter"/>
</dbReference>
<protein>
    <recommendedName>
        <fullName evidence="3">phosphoserine phosphatase</fullName>
        <ecNumber evidence="3">3.1.3.3</ecNumber>
    </recommendedName>
</protein>
<dbReference type="GO" id="GO:0006564">
    <property type="term" value="P:L-serine biosynthetic process"/>
    <property type="evidence" value="ECO:0007669"/>
    <property type="project" value="UniProtKB-KW"/>
</dbReference>